<gene>
    <name evidence="2" type="ORF">GCM10009747_06640</name>
</gene>
<feature type="domain" description="Bacterial bifunctional deaminase-reductase C-terminal" evidence="1">
    <location>
        <begin position="4"/>
        <end position="165"/>
    </location>
</feature>
<comment type="caution">
    <text evidence="2">The sequence shown here is derived from an EMBL/GenBank/DDBJ whole genome shotgun (WGS) entry which is preliminary data.</text>
</comment>
<evidence type="ECO:0000313" key="3">
    <source>
        <dbReference type="Proteomes" id="UP001500506"/>
    </source>
</evidence>
<proteinExistence type="predicted"/>
<dbReference type="InterPro" id="IPR024072">
    <property type="entry name" value="DHFR-like_dom_sf"/>
</dbReference>
<dbReference type="InterPro" id="IPR002734">
    <property type="entry name" value="RibDG_C"/>
</dbReference>
<dbReference type="RefSeq" id="WP_232498397.1">
    <property type="nucleotide sequence ID" value="NZ_BAAANH010000001.1"/>
</dbReference>
<dbReference type="Pfam" id="PF01872">
    <property type="entry name" value="RibD_C"/>
    <property type="match status" value="1"/>
</dbReference>
<organism evidence="2 3">
    <name type="scientific">Agromyces humatus</name>
    <dbReference type="NCBI Taxonomy" id="279573"/>
    <lineage>
        <taxon>Bacteria</taxon>
        <taxon>Bacillati</taxon>
        <taxon>Actinomycetota</taxon>
        <taxon>Actinomycetes</taxon>
        <taxon>Micrococcales</taxon>
        <taxon>Microbacteriaceae</taxon>
        <taxon>Agromyces</taxon>
    </lineage>
</organism>
<dbReference type="EMBL" id="BAAANH010000001">
    <property type="protein sequence ID" value="GAA1751862.1"/>
    <property type="molecule type" value="Genomic_DNA"/>
</dbReference>
<evidence type="ECO:0000259" key="1">
    <source>
        <dbReference type="Pfam" id="PF01872"/>
    </source>
</evidence>
<dbReference type="Gene3D" id="3.40.430.10">
    <property type="entry name" value="Dihydrofolate Reductase, subunit A"/>
    <property type="match status" value="1"/>
</dbReference>
<evidence type="ECO:0000313" key="2">
    <source>
        <dbReference type="EMBL" id="GAA1751862.1"/>
    </source>
</evidence>
<reference evidence="2 3" key="1">
    <citation type="journal article" date="2019" name="Int. J. Syst. Evol. Microbiol.">
        <title>The Global Catalogue of Microorganisms (GCM) 10K type strain sequencing project: providing services to taxonomists for standard genome sequencing and annotation.</title>
        <authorList>
            <consortium name="The Broad Institute Genomics Platform"/>
            <consortium name="The Broad Institute Genome Sequencing Center for Infectious Disease"/>
            <person name="Wu L."/>
            <person name="Ma J."/>
        </authorList>
    </citation>
    <scope>NUCLEOTIDE SEQUENCE [LARGE SCALE GENOMIC DNA]</scope>
    <source>
        <strain evidence="2 3">JCM 14319</strain>
    </source>
</reference>
<keyword evidence="3" id="KW-1185">Reference proteome</keyword>
<sequence>MGSIIADLFVTLDGVYQAPGGAQEDTDGGFEFGGWQAPYLDDETGEALDAGFDDFDALLLGRKTYDIFAGYWPKQSADMPIARKLNEVPKFVVSHAAFEPTWQGTTVLTDVATEVAPLKARFGTTRVIGSGHLVQSLLEVDLVDRLNLYVYPITFGSGKSLFTRGVPAAFTLAAPPRAFPKGAILLSYDRAGAPVTGIDIDA</sequence>
<protein>
    <submittedName>
        <fullName evidence="2">Dihydrofolate reductase family protein</fullName>
    </submittedName>
</protein>
<name>A0ABN2KAR4_9MICO</name>
<dbReference type="Proteomes" id="UP001500506">
    <property type="component" value="Unassembled WGS sequence"/>
</dbReference>
<dbReference type="SUPFAM" id="SSF53597">
    <property type="entry name" value="Dihydrofolate reductase-like"/>
    <property type="match status" value="1"/>
</dbReference>
<accession>A0ABN2KAR4</accession>